<dbReference type="InterPro" id="IPR029016">
    <property type="entry name" value="GAF-like_dom_sf"/>
</dbReference>
<dbReference type="Gene3D" id="1.10.10.10">
    <property type="entry name" value="Winged helix-like DNA-binding domain superfamily/Winged helix DNA-binding domain"/>
    <property type="match status" value="1"/>
</dbReference>
<accession>A0A918F7I6</accession>
<reference evidence="7" key="2">
    <citation type="submission" date="2020-09" db="EMBL/GenBank/DDBJ databases">
        <authorList>
            <person name="Sun Q."/>
            <person name="Ohkuma M."/>
        </authorList>
    </citation>
    <scope>NUCLEOTIDE SEQUENCE</scope>
    <source>
        <strain evidence="7">JCM 4346</strain>
    </source>
</reference>
<name>A0A918F7I6_9ACTN</name>
<dbReference type="PROSITE" id="PS51077">
    <property type="entry name" value="HTH_ICLR"/>
    <property type="match status" value="1"/>
</dbReference>
<feature type="compositionally biased region" description="Polar residues" evidence="4">
    <location>
        <begin position="40"/>
        <end position="54"/>
    </location>
</feature>
<dbReference type="AlphaFoldDB" id="A0A918F7I6"/>
<keyword evidence="8" id="KW-1185">Reference proteome</keyword>
<evidence type="ECO:0000313" key="7">
    <source>
        <dbReference type="EMBL" id="GGR08690.1"/>
    </source>
</evidence>
<dbReference type="InterPro" id="IPR014757">
    <property type="entry name" value="Tscrpt_reg_IclR_C"/>
</dbReference>
<sequence>MQVPYQGVLSYLSPKSEVVSKDACAGRTSWRPHYDDRGSTTKGESVSESSDTRQGMQSVLRSLDVLEAVALSQPVGISALARSLGIPKATVHRILRTLGEAGWLAPQGAPGEQRWVLTARALAVGARVMTQDDLRERARPVLEDLGRRTDENIHLSVPDGESLVLIDKVPSTRPVQTVAQVGERVPMILTASGWAYLSHLPVSERVARIPPVVDLATGTRLTRNEVLAELEAVAGRGFAINPGRWRPDVSAIGSAITDRQGQPVAALSISLPSYRLTDDLHEPYGQLVMEATARISAELARR</sequence>
<dbReference type="PROSITE" id="PS51078">
    <property type="entry name" value="ICLR_ED"/>
    <property type="match status" value="1"/>
</dbReference>
<dbReference type="PANTHER" id="PTHR30136">
    <property type="entry name" value="HELIX-TURN-HELIX TRANSCRIPTIONAL REGULATOR, ICLR FAMILY"/>
    <property type="match status" value="1"/>
</dbReference>
<dbReference type="InterPro" id="IPR005471">
    <property type="entry name" value="Tscrpt_reg_IclR_N"/>
</dbReference>
<keyword evidence="1" id="KW-0805">Transcription regulation</keyword>
<organism evidence="7 8">
    <name type="scientific">Streptomyces aurantiogriseus</name>
    <dbReference type="NCBI Taxonomy" id="66870"/>
    <lineage>
        <taxon>Bacteria</taxon>
        <taxon>Bacillati</taxon>
        <taxon>Actinomycetota</taxon>
        <taxon>Actinomycetes</taxon>
        <taxon>Kitasatosporales</taxon>
        <taxon>Streptomycetaceae</taxon>
        <taxon>Streptomyces</taxon>
    </lineage>
</organism>
<dbReference type="Proteomes" id="UP000658320">
    <property type="component" value="Unassembled WGS sequence"/>
</dbReference>
<dbReference type="GO" id="GO:0003700">
    <property type="term" value="F:DNA-binding transcription factor activity"/>
    <property type="evidence" value="ECO:0007669"/>
    <property type="project" value="TreeGrafter"/>
</dbReference>
<feature type="domain" description="IclR-ED" evidence="6">
    <location>
        <begin position="120"/>
        <end position="301"/>
    </location>
</feature>
<evidence type="ECO:0000256" key="3">
    <source>
        <dbReference type="ARBA" id="ARBA00023163"/>
    </source>
</evidence>
<dbReference type="EMBL" id="BMSX01000005">
    <property type="protein sequence ID" value="GGR08690.1"/>
    <property type="molecule type" value="Genomic_DNA"/>
</dbReference>
<feature type="region of interest" description="Disordered" evidence="4">
    <location>
        <begin position="29"/>
        <end position="54"/>
    </location>
</feature>
<evidence type="ECO:0000259" key="5">
    <source>
        <dbReference type="PROSITE" id="PS51077"/>
    </source>
</evidence>
<proteinExistence type="predicted"/>
<dbReference type="InterPro" id="IPR036388">
    <property type="entry name" value="WH-like_DNA-bd_sf"/>
</dbReference>
<dbReference type="SUPFAM" id="SSF46785">
    <property type="entry name" value="Winged helix' DNA-binding domain"/>
    <property type="match status" value="1"/>
</dbReference>
<evidence type="ECO:0000256" key="1">
    <source>
        <dbReference type="ARBA" id="ARBA00023015"/>
    </source>
</evidence>
<keyword evidence="2" id="KW-0238">DNA-binding</keyword>
<evidence type="ECO:0000256" key="4">
    <source>
        <dbReference type="SAM" id="MobiDB-lite"/>
    </source>
</evidence>
<dbReference type="GO" id="GO:0003677">
    <property type="term" value="F:DNA binding"/>
    <property type="evidence" value="ECO:0007669"/>
    <property type="project" value="UniProtKB-KW"/>
</dbReference>
<evidence type="ECO:0000313" key="8">
    <source>
        <dbReference type="Proteomes" id="UP000658320"/>
    </source>
</evidence>
<dbReference type="InterPro" id="IPR036390">
    <property type="entry name" value="WH_DNA-bd_sf"/>
</dbReference>
<protein>
    <submittedName>
        <fullName evidence="7">IclR family transcriptional regulator</fullName>
    </submittedName>
</protein>
<evidence type="ECO:0000256" key="2">
    <source>
        <dbReference type="ARBA" id="ARBA00023125"/>
    </source>
</evidence>
<dbReference type="GO" id="GO:0045892">
    <property type="term" value="P:negative regulation of DNA-templated transcription"/>
    <property type="evidence" value="ECO:0007669"/>
    <property type="project" value="TreeGrafter"/>
</dbReference>
<dbReference type="Pfam" id="PF01614">
    <property type="entry name" value="IclR_C"/>
    <property type="match status" value="1"/>
</dbReference>
<dbReference type="InterPro" id="IPR050707">
    <property type="entry name" value="HTH_MetabolicPath_Reg"/>
</dbReference>
<dbReference type="SUPFAM" id="SSF55781">
    <property type="entry name" value="GAF domain-like"/>
    <property type="match status" value="1"/>
</dbReference>
<dbReference type="Gene3D" id="3.30.450.40">
    <property type="match status" value="1"/>
</dbReference>
<dbReference type="Pfam" id="PF09339">
    <property type="entry name" value="HTH_IclR"/>
    <property type="match status" value="1"/>
</dbReference>
<feature type="domain" description="HTH iclR-type" evidence="5">
    <location>
        <begin position="56"/>
        <end position="119"/>
    </location>
</feature>
<keyword evidence="3" id="KW-0804">Transcription</keyword>
<dbReference type="PANTHER" id="PTHR30136:SF35">
    <property type="entry name" value="HTH-TYPE TRANSCRIPTIONAL REGULATOR RV1719"/>
    <property type="match status" value="1"/>
</dbReference>
<dbReference type="SMART" id="SM00346">
    <property type="entry name" value="HTH_ICLR"/>
    <property type="match status" value="1"/>
</dbReference>
<reference evidence="7" key="1">
    <citation type="journal article" date="2014" name="Int. J. Syst. Evol. Microbiol.">
        <title>Complete genome sequence of Corynebacterium casei LMG S-19264T (=DSM 44701T), isolated from a smear-ripened cheese.</title>
        <authorList>
            <consortium name="US DOE Joint Genome Institute (JGI-PGF)"/>
            <person name="Walter F."/>
            <person name="Albersmeier A."/>
            <person name="Kalinowski J."/>
            <person name="Ruckert C."/>
        </authorList>
    </citation>
    <scope>NUCLEOTIDE SEQUENCE</scope>
    <source>
        <strain evidence="7">JCM 4346</strain>
    </source>
</reference>
<evidence type="ECO:0000259" key="6">
    <source>
        <dbReference type="PROSITE" id="PS51078"/>
    </source>
</evidence>
<gene>
    <name evidence="7" type="ORF">GCM10010251_25410</name>
</gene>
<comment type="caution">
    <text evidence="7">The sequence shown here is derived from an EMBL/GenBank/DDBJ whole genome shotgun (WGS) entry which is preliminary data.</text>
</comment>